<proteinExistence type="inferred from homology"/>
<organism evidence="5 6">
    <name type="scientific">Candidatus Yanofskybacteria bacterium RIFCSPHIGHO2_01_FULL_44_17</name>
    <dbReference type="NCBI Taxonomy" id="1802668"/>
    <lineage>
        <taxon>Bacteria</taxon>
        <taxon>Candidatus Yanofskyibacteriota</taxon>
    </lineage>
</organism>
<dbReference type="GO" id="GO:0016846">
    <property type="term" value="F:carbon-sulfur lyase activity"/>
    <property type="evidence" value="ECO:0007669"/>
    <property type="project" value="TreeGrafter"/>
</dbReference>
<dbReference type="InterPro" id="IPR015422">
    <property type="entry name" value="PyrdxlP-dep_Trfase_small"/>
</dbReference>
<dbReference type="GO" id="GO:0019346">
    <property type="term" value="P:transsulfuration"/>
    <property type="evidence" value="ECO:0007669"/>
    <property type="project" value="InterPro"/>
</dbReference>
<evidence type="ECO:0000256" key="1">
    <source>
        <dbReference type="ARBA" id="ARBA00001933"/>
    </source>
</evidence>
<gene>
    <name evidence="5" type="ORF">A2831_00775</name>
</gene>
<accession>A0A1F8EUK1</accession>
<feature type="modified residue" description="N6-(pyridoxal phosphate)lysine" evidence="3">
    <location>
        <position position="201"/>
    </location>
</feature>
<comment type="cofactor">
    <cofactor evidence="1 4">
        <name>pyridoxal 5'-phosphate</name>
        <dbReference type="ChEBI" id="CHEBI:597326"/>
    </cofactor>
</comment>
<evidence type="ECO:0008006" key="7">
    <source>
        <dbReference type="Google" id="ProtNLM"/>
    </source>
</evidence>
<protein>
    <recommendedName>
        <fullName evidence="7">Cystathionine gamma-synthase</fullName>
    </recommendedName>
</protein>
<dbReference type="STRING" id="1802668.A2831_00775"/>
<name>A0A1F8EUK1_9BACT</name>
<dbReference type="GO" id="GO:0030170">
    <property type="term" value="F:pyridoxal phosphate binding"/>
    <property type="evidence" value="ECO:0007669"/>
    <property type="project" value="InterPro"/>
</dbReference>
<keyword evidence="2 3" id="KW-0663">Pyridoxal phosphate</keyword>
<dbReference type="PIRSF" id="PIRSF001434">
    <property type="entry name" value="CGS"/>
    <property type="match status" value="1"/>
</dbReference>
<dbReference type="GO" id="GO:0005737">
    <property type="term" value="C:cytoplasm"/>
    <property type="evidence" value="ECO:0007669"/>
    <property type="project" value="TreeGrafter"/>
</dbReference>
<dbReference type="PANTHER" id="PTHR11808">
    <property type="entry name" value="TRANS-SULFURATION ENZYME FAMILY MEMBER"/>
    <property type="match status" value="1"/>
</dbReference>
<comment type="similarity">
    <text evidence="4">Belongs to the trans-sulfuration enzymes family.</text>
</comment>
<dbReference type="InterPro" id="IPR015424">
    <property type="entry name" value="PyrdxlP-dep_Trfase"/>
</dbReference>
<dbReference type="InterPro" id="IPR015421">
    <property type="entry name" value="PyrdxlP-dep_Trfase_major"/>
</dbReference>
<sequence length="389" mass="42709">MTKKPNDPFNSIVPPLYLGVSYGFDTVRHGAEIFENSACGYAYGRMGNPTVTAFERWLADMEGVGEGSVWATSTGLSALALLFWSLTSNSLGRGKRVVVSPHIYGGSFHQLQLWSKEHDREIVVVEDPFSLSSWEKAISPGAAFVFLETPANPTVDIFDIWEISNISHRYNTFLVVDNTVAPVLQKPLALGADAVLYSVTKALNRQSTGLGGALVGSPYFLEETERVINDYHVSIGAIMHPFSAYLTLLNRTTLSRDMMLFSENALLVAKFLEGHQKVRKVNYPFLPTSSQYALARMQMTGGGGLLSFEMHSFEAACTLVESVRSALMAPHLGDENENLIIHPASTTHSKLSPEQLTSVNISPELVRLSVSLGDMNELIADLEEVFKTL</sequence>
<dbReference type="Pfam" id="PF01053">
    <property type="entry name" value="Cys_Met_Meta_PP"/>
    <property type="match status" value="1"/>
</dbReference>
<comment type="caution">
    <text evidence="5">The sequence shown here is derived from an EMBL/GenBank/DDBJ whole genome shotgun (WGS) entry which is preliminary data.</text>
</comment>
<dbReference type="EMBL" id="MGJI01000019">
    <property type="protein sequence ID" value="OGN04541.1"/>
    <property type="molecule type" value="Genomic_DNA"/>
</dbReference>
<dbReference type="Gene3D" id="3.40.640.10">
    <property type="entry name" value="Type I PLP-dependent aspartate aminotransferase-like (Major domain)"/>
    <property type="match status" value="1"/>
</dbReference>
<reference evidence="5 6" key="1">
    <citation type="journal article" date="2016" name="Nat. Commun.">
        <title>Thousands of microbial genomes shed light on interconnected biogeochemical processes in an aquifer system.</title>
        <authorList>
            <person name="Anantharaman K."/>
            <person name="Brown C.T."/>
            <person name="Hug L.A."/>
            <person name="Sharon I."/>
            <person name="Castelle C.J."/>
            <person name="Probst A.J."/>
            <person name="Thomas B.C."/>
            <person name="Singh A."/>
            <person name="Wilkins M.J."/>
            <person name="Karaoz U."/>
            <person name="Brodie E.L."/>
            <person name="Williams K.H."/>
            <person name="Hubbard S.S."/>
            <person name="Banfield J.F."/>
        </authorList>
    </citation>
    <scope>NUCLEOTIDE SEQUENCE [LARGE SCALE GENOMIC DNA]</scope>
</reference>
<evidence type="ECO:0000256" key="4">
    <source>
        <dbReference type="RuleBase" id="RU362118"/>
    </source>
</evidence>
<dbReference type="Proteomes" id="UP000177507">
    <property type="component" value="Unassembled WGS sequence"/>
</dbReference>
<evidence type="ECO:0000313" key="6">
    <source>
        <dbReference type="Proteomes" id="UP000177507"/>
    </source>
</evidence>
<dbReference type="SUPFAM" id="SSF53383">
    <property type="entry name" value="PLP-dependent transferases"/>
    <property type="match status" value="1"/>
</dbReference>
<evidence type="ECO:0000256" key="2">
    <source>
        <dbReference type="ARBA" id="ARBA00022898"/>
    </source>
</evidence>
<evidence type="ECO:0000256" key="3">
    <source>
        <dbReference type="PIRSR" id="PIRSR001434-2"/>
    </source>
</evidence>
<dbReference type="InterPro" id="IPR000277">
    <property type="entry name" value="Cys/Met-Metab_PyrdxlP-dep_enz"/>
</dbReference>
<dbReference type="Gene3D" id="3.90.1150.10">
    <property type="entry name" value="Aspartate Aminotransferase, domain 1"/>
    <property type="match status" value="1"/>
</dbReference>
<dbReference type="PANTHER" id="PTHR11808:SF80">
    <property type="entry name" value="CYSTATHIONINE GAMMA-LYASE"/>
    <property type="match status" value="1"/>
</dbReference>
<evidence type="ECO:0000313" key="5">
    <source>
        <dbReference type="EMBL" id="OGN04541.1"/>
    </source>
</evidence>
<dbReference type="AlphaFoldDB" id="A0A1F8EUK1"/>